<dbReference type="AlphaFoldDB" id="A0A2A2DGP2"/>
<evidence type="ECO:0000313" key="2">
    <source>
        <dbReference type="EMBL" id="PAU50671.1"/>
    </source>
</evidence>
<feature type="compositionally biased region" description="Polar residues" evidence="1">
    <location>
        <begin position="17"/>
        <end position="26"/>
    </location>
</feature>
<accession>A0A2A2DGP2</accession>
<dbReference type="EMBL" id="NSJV01000029">
    <property type="protein sequence ID" value="PAU50671.1"/>
    <property type="molecule type" value="Genomic_DNA"/>
</dbReference>
<proteinExistence type="predicted"/>
<evidence type="ECO:0000313" key="3">
    <source>
        <dbReference type="Proteomes" id="UP000218944"/>
    </source>
</evidence>
<keyword evidence="3" id="KW-1185">Reference proteome</keyword>
<feature type="region of interest" description="Disordered" evidence="1">
    <location>
        <begin position="1"/>
        <end position="37"/>
    </location>
</feature>
<organism evidence="2 3">
    <name type="scientific">Streptomyces albireticuli</name>
    <dbReference type="NCBI Taxonomy" id="1940"/>
    <lineage>
        <taxon>Bacteria</taxon>
        <taxon>Bacillati</taxon>
        <taxon>Actinomycetota</taxon>
        <taxon>Actinomycetes</taxon>
        <taxon>Kitasatosporales</taxon>
        <taxon>Streptomycetaceae</taxon>
        <taxon>Streptomyces</taxon>
    </lineage>
</organism>
<reference evidence="2 3" key="1">
    <citation type="submission" date="2017-08" db="EMBL/GenBank/DDBJ databases">
        <title>Genome sequence of Streptomyces albireticuli NRRL B-1670.</title>
        <authorList>
            <person name="Graham D.E."/>
            <person name="Mahan K.M."/>
            <person name="Klingeman D.M."/>
            <person name="Hettich R.L."/>
            <person name="Parry R.J."/>
            <person name="Spain J.C."/>
        </authorList>
    </citation>
    <scope>NUCLEOTIDE SEQUENCE [LARGE SCALE GENOMIC DNA]</scope>
    <source>
        <strain evidence="2 3">NRRL B-1670</strain>
    </source>
</reference>
<name>A0A2A2DGP2_9ACTN</name>
<sequence length="86" mass="9192">MWRGDDLAPGLGAESLVPTSARTPTQGPVPRRSMIPDSPAWLVSGQLPGRVSPQNSSLPTVSVRTMVFTAFSLLLPELKRSRPAVP</sequence>
<gene>
    <name evidence="2" type="ORF">CK936_01345</name>
</gene>
<protein>
    <submittedName>
        <fullName evidence="2">Uncharacterized protein</fullName>
    </submittedName>
</protein>
<comment type="caution">
    <text evidence="2">The sequence shown here is derived from an EMBL/GenBank/DDBJ whole genome shotgun (WGS) entry which is preliminary data.</text>
</comment>
<dbReference type="Proteomes" id="UP000218944">
    <property type="component" value="Unassembled WGS sequence"/>
</dbReference>
<evidence type="ECO:0000256" key="1">
    <source>
        <dbReference type="SAM" id="MobiDB-lite"/>
    </source>
</evidence>